<name>A0A7S8HG39_9BACI</name>
<accession>A0A7S8HG39</accession>
<gene>
    <name evidence="1" type="ORF">G8O30_11785</name>
</gene>
<evidence type="ECO:0000313" key="1">
    <source>
        <dbReference type="EMBL" id="QPC47584.1"/>
    </source>
</evidence>
<proteinExistence type="predicted"/>
<dbReference type="KEGG" id="mcui:G8O30_11785"/>
<evidence type="ECO:0000313" key="2">
    <source>
        <dbReference type="Proteomes" id="UP000593626"/>
    </source>
</evidence>
<dbReference type="AlphaFoldDB" id="A0A7S8HG39"/>
<dbReference type="RefSeq" id="WP_239672254.1">
    <property type="nucleotide sequence ID" value="NZ_CP049742.1"/>
</dbReference>
<reference evidence="1 2" key="1">
    <citation type="submission" date="2019-07" db="EMBL/GenBank/DDBJ databases">
        <title>Genome sequence of 2 isolates from Red Sea Mangroves.</title>
        <authorList>
            <person name="Sefrji F."/>
            <person name="Michoud G."/>
            <person name="Merlino G."/>
            <person name="Daffonchio D."/>
        </authorList>
    </citation>
    <scope>NUCLEOTIDE SEQUENCE [LARGE SCALE GENOMIC DNA]</scope>
    <source>
        <strain evidence="1 2">R1DC41</strain>
    </source>
</reference>
<dbReference type="Proteomes" id="UP000593626">
    <property type="component" value="Chromosome"/>
</dbReference>
<protein>
    <submittedName>
        <fullName evidence="1">Uncharacterized protein</fullName>
    </submittedName>
</protein>
<dbReference type="EMBL" id="CP049742">
    <property type="protein sequence ID" value="QPC47584.1"/>
    <property type="molecule type" value="Genomic_DNA"/>
</dbReference>
<organism evidence="1 2">
    <name type="scientific">Mangrovibacillus cuniculi</name>
    <dbReference type="NCBI Taxonomy" id="2593652"/>
    <lineage>
        <taxon>Bacteria</taxon>
        <taxon>Bacillati</taxon>
        <taxon>Bacillota</taxon>
        <taxon>Bacilli</taxon>
        <taxon>Bacillales</taxon>
        <taxon>Bacillaceae</taxon>
        <taxon>Mangrovibacillus</taxon>
    </lineage>
</organism>
<keyword evidence="2" id="KW-1185">Reference proteome</keyword>
<sequence length="164" mass="18910">MAIDFTYYANLRSTSCSEESLENFLSNEEISQVEETCQFELVSKVILEFYIELFLEQTRGLNNLASCSNCLGKSVSKLSGNLYEIVTPAVIYFLQELVENNRLVGNTCEERYQYFIENFYAGKRFHFAFFERNPVIREKVVTLLSMELSGNKSFLYEDSGIESA</sequence>